<accession>A0ABQ8VW94</accession>
<reference evidence="1" key="1">
    <citation type="submission" date="2022-08" db="EMBL/GenBank/DDBJ databases">
        <title>A Global Phylogenomic Analysis of the Shiitake Genus Lentinula.</title>
        <authorList>
            <consortium name="DOE Joint Genome Institute"/>
            <person name="Sierra-Patev S."/>
            <person name="Min B."/>
            <person name="Naranjo-Ortiz M."/>
            <person name="Looney B."/>
            <person name="Konkel Z."/>
            <person name="Slot J.C."/>
            <person name="Sakamoto Y."/>
            <person name="Steenwyk J.L."/>
            <person name="Rokas A."/>
            <person name="Carro J."/>
            <person name="Camarero S."/>
            <person name="Ferreira P."/>
            <person name="Molpeceres G."/>
            <person name="Ruiz-Duenas F.J."/>
            <person name="Serrano A."/>
            <person name="Henrissat B."/>
            <person name="Drula E."/>
            <person name="Hughes K.W."/>
            <person name="Mata J.L."/>
            <person name="Ishikawa N.K."/>
            <person name="Vargas-Isla R."/>
            <person name="Ushijima S."/>
            <person name="Smith C.A."/>
            <person name="Ahrendt S."/>
            <person name="Andreopoulos W."/>
            <person name="He G."/>
            <person name="Labutti K."/>
            <person name="Lipzen A."/>
            <person name="Ng V."/>
            <person name="Riley R."/>
            <person name="Sandor L."/>
            <person name="Barry K."/>
            <person name="Martinez A.T."/>
            <person name="Xiao Y."/>
            <person name="Gibbons J.G."/>
            <person name="Terashima K."/>
            <person name="Grigoriev I.V."/>
            <person name="Hibbett D.S."/>
        </authorList>
    </citation>
    <scope>NUCLEOTIDE SEQUENCE</scope>
    <source>
        <strain evidence="1">RHP3577 ss4</strain>
    </source>
</reference>
<name>A0ABQ8VW94_9AGAR</name>
<comment type="caution">
    <text evidence="1">The sequence shown here is derived from an EMBL/GenBank/DDBJ whole genome shotgun (WGS) entry which is preliminary data.</text>
</comment>
<sequence length="127" mass="15070">MIAIKVWVMGKNIVENTPKKVWIMGYGRVMGYAWHFPANEVGNPENVWSIREYGFIGVWVKRESTVYTGYIHIGGRVERNHRGTIRYTKKRERLWGIYRVDVDRTNEFEILNWAKITKEETLYDDGN</sequence>
<organism evidence="1 2">
    <name type="scientific">Lentinula lateritia</name>
    <dbReference type="NCBI Taxonomy" id="40482"/>
    <lineage>
        <taxon>Eukaryota</taxon>
        <taxon>Fungi</taxon>
        <taxon>Dikarya</taxon>
        <taxon>Basidiomycota</taxon>
        <taxon>Agaricomycotina</taxon>
        <taxon>Agaricomycetes</taxon>
        <taxon>Agaricomycetidae</taxon>
        <taxon>Agaricales</taxon>
        <taxon>Marasmiineae</taxon>
        <taxon>Omphalotaceae</taxon>
        <taxon>Lentinula</taxon>
    </lineage>
</organism>
<keyword evidence="2" id="KW-1185">Reference proteome</keyword>
<evidence type="ECO:0000313" key="2">
    <source>
        <dbReference type="Proteomes" id="UP001150217"/>
    </source>
</evidence>
<gene>
    <name evidence="1" type="ORF">C8R41DRAFT_863764</name>
</gene>
<proteinExistence type="predicted"/>
<dbReference type="Proteomes" id="UP001150217">
    <property type="component" value="Unassembled WGS sequence"/>
</dbReference>
<evidence type="ECO:0000313" key="1">
    <source>
        <dbReference type="EMBL" id="KAJ4499785.1"/>
    </source>
</evidence>
<dbReference type="EMBL" id="JANVFT010000009">
    <property type="protein sequence ID" value="KAJ4499785.1"/>
    <property type="molecule type" value="Genomic_DNA"/>
</dbReference>
<protein>
    <submittedName>
        <fullName evidence="1">Uncharacterized protein</fullName>
    </submittedName>
</protein>